<keyword evidence="4 10" id="KW-0812">Transmembrane</keyword>
<comment type="similarity">
    <text evidence="2">Belongs to the oligopeptide OPT transporter family.</text>
</comment>
<feature type="transmembrane region" description="Helical" evidence="10">
    <location>
        <begin position="775"/>
        <end position="793"/>
    </location>
</feature>
<evidence type="ECO:0000256" key="4">
    <source>
        <dbReference type="ARBA" id="ARBA00022692"/>
    </source>
</evidence>
<accession>R9PBC6</accession>
<feature type="transmembrane region" description="Helical" evidence="10">
    <location>
        <begin position="845"/>
        <end position="863"/>
    </location>
</feature>
<dbReference type="EMBL" id="DF238821">
    <property type="protein sequence ID" value="GAC98654.1"/>
    <property type="molecule type" value="Genomic_DNA"/>
</dbReference>
<feature type="transmembrane region" description="Helical" evidence="10">
    <location>
        <begin position="302"/>
        <end position="329"/>
    </location>
</feature>
<dbReference type="GO" id="GO:0016020">
    <property type="term" value="C:membrane"/>
    <property type="evidence" value="ECO:0007669"/>
    <property type="project" value="UniProtKB-SubCell"/>
</dbReference>
<dbReference type="Proteomes" id="UP000014071">
    <property type="component" value="Unassembled WGS sequence"/>
</dbReference>
<feature type="compositionally biased region" description="Basic and acidic residues" evidence="9">
    <location>
        <begin position="35"/>
        <end position="44"/>
    </location>
</feature>
<evidence type="ECO:0000256" key="1">
    <source>
        <dbReference type="ARBA" id="ARBA00004141"/>
    </source>
</evidence>
<dbReference type="InterPro" id="IPR004813">
    <property type="entry name" value="OPT"/>
</dbReference>
<evidence type="ECO:0000256" key="3">
    <source>
        <dbReference type="ARBA" id="ARBA00022448"/>
    </source>
</evidence>
<comment type="subcellular location">
    <subcellularLocation>
        <location evidence="1">Membrane</location>
        <topology evidence="1">Multi-pass membrane protein</topology>
    </subcellularLocation>
</comment>
<dbReference type="NCBIfam" id="TIGR00727">
    <property type="entry name" value="ISP4_OPT"/>
    <property type="match status" value="1"/>
</dbReference>
<dbReference type="GeneID" id="24111520"/>
<feature type="region of interest" description="Disordered" evidence="9">
    <location>
        <begin position="138"/>
        <end position="209"/>
    </location>
</feature>
<sequence>MSRPKTAGVRPSTSAGQLGQSFRPNTSSGTPADLGRGDQGDSSKEYLSTDESETSCQLHRAEVDDDEDDVFAFAPPGLTSQAMEVVPTPSVALTGSEATSAVDPLGSAVGGDKMVRESVYYYDLASGAVYDSQGRLVQFQESGSPPPPVSINNIQGVRSDEQKPDPAVQRSTSIKWHPSTRADDGTLSPRCESSGKESQGAHSATSSYHDATSLNNQSVAFSPWSDSIDLLGTLPRPSFSRVVELELEEEDDSPYPEVRASVSNVDDPSMPSITFRSVVLGVVLSAFASMVNTVLSQRNPPLQIVAIIIQILAHPLGTMMANVLPIRSFTFRIPRWRKRNRETPSNGKPYTWSLNPGPWNIKEHTVVLVAATTGLNISYSLSILLAQDLSRFWDDRRSFLYGFLSVCAPQLVGLALAGFVREILVEPSSMIWPQDLAVATVLNTLHAEEDSVATSGIKQISRIRFFNLASLLAFVVYSFPGYLFTALSIFNWVCWIWPNNVPVNVVFGTTRGLGASFLTFDWTQIVLLGSPLIMPWWAQANMFGGFVLGLWIAAPILYFTNALHTAYLPIISAGSFDRFGRTYNVSIVSPDHTTLREDAYAAYSQVYISAGLVVAYFGGFALITAAVVHTALYHGRFVWSRLRAGRSLPDDVHARLMRRYSNVPFWWYAVVLTTGLGMSVFLTAGYGLQLPIWALGLAFLLSAAYLVPFGFIFAMSGLPAAVNLVSELLASWLIPGKPLPVMMFKTISQQTTTFGLLFAQDQKLAHYMKVAPRNIFFVQVLSILVNSVMQIVAKDFLRDRIQGVCDPNQPQRFTCPTVNIFYTASIIWGAIGVERSFGPRSPYHPLFYGLVVGATVPLMTWFASRKLNWAPLKAISTPIIFVSMSLSPPATGINFTSAIVVGFFFQYWMRKHRVHWWSRYNFVLAGALDFGTVLSTIVIYFLLEIPKDGSLQLKWWGNQVQTGTADAHGTRLLAAPKLGFAPPPGAS</sequence>
<evidence type="ECO:0000256" key="5">
    <source>
        <dbReference type="ARBA" id="ARBA00022856"/>
    </source>
</evidence>
<keyword evidence="12" id="KW-1185">Reference proteome</keyword>
<dbReference type="RefSeq" id="XP_012192241.1">
    <property type="nucleotide sequence ID" value="XM_012336851.1"/>
</dbReference>
<feature type="transmembrane region" description="Helical" evidence="10">
    <location>
        <begin position="398"/>
        <end position="420"/>
    </location>
</feature>
<dbReference type="OrthoDB" id="9986677at2759"/>
<evidence type="ECO:0000313" key="12">
    <source>
        <dbReference type="Proteomes" id="UP000014071"/>
    </source>
</evidence>
<evidence type="ECO:0000256" key="10">
    <source>
        <dbReference type="SAM" id="Phobius"/>
    </source>
</evidence>
<dbReference type="HOGENOM" id="CLU_004965_2_1_1"/>
<dbReference type="GO" id="GO:0015031">
    <property type="term" value="P:protein transport"/>
    <property type="evidence" value="ECO:0007669"/>
    <property type="project" value="UniProtKB-KW"/>
</dbReference>
<feature type="transmembrane region" description="Helical" evidence="10">
    <location>
        <begin position="278"/>
        <end position="296"/>
    </location>
</feature>
<feature type="transmembrane region" description="Helical" evidence="10">
    <location>
        <begin position="465"/>
        <end position="493"/>
    </location>
</feature>
<keyword evidence="3" id="KW-0813">Transport</keyword>
<name>R9PBC6_PSEHS</name>
<dbReference type="InterPro" id="IPR004648">
    <property type="entry name" value="Oligpept_transpt"/>
</dbReference>
<feature type="transmembrane region" description="Helical" evidence="10">
    <location>
        <begin position="692"/>
        <end position="714"/>
    </location>
</feature>
<protein>
    <recommendedName>
        <fullName evidence="13">Oligopeptide transporter</fullName>
    </recommendedName>
</protein>
<keyword evidence="6" id="KW-0653">Protein transport</keyword>
<evidence type="ECO:0000256" key="8">
    <source>
        <dbReference type="ARBA" id="ARBA00023136"/>
    </source>
</evidence>
<feature type="transmembrane region" description="Helical" evidence="10">
    <location>
        <begin position="890"/>
        <end position="908"/>
    </location>
</feature>
<feature type="transmembrane region" description="Helical" evidence="10">
    <location>
        <begin position="606"/>
        <end position="633"/>
    </location>
</feature>
<feature type="transmembrane region" description="Helical" evidence="10">
    <location>
        <begin position="665"/>
        <end position="686"/>
    </location>
</feature>
<feature type="compositionally biased region" description="Polar residues" evidence="9">
    <location>
        <begin position="196"/>
        <end position="209"/>
    </location>
</feature>
<dbReference type="GO" id="GO:0035673">
    <property type="term" value="F:oligopeptide transmembrane transporter activity"/>
    <property type="evidence" value="ECO:0007669"/>
    <property type="project" value="InterPro"/>
</dbReference>
<proteinExistence type="inferred from homology"/>
<gene>
    <name evidence="11" type="ORF">PHSY_006248</name>
</gene>
<dbReference type="eggNOG" id="KOG2262">
    <property type="taxonomic scope" value="Eukaryota"/>
</dbReference>
<evidence type="ECO:0000256" key="6">
    <source>
        <dbReference type="ARBA" id="ARBA00022927"/>
    </source>
</evidence>
<dbReference type="NCBIfam" id="TIGR00728">
    <property type="entry name" value="OPT_sfam"/>
    <property type="match status" value="1"/>
</dbReference>
<keyword evidence="8 10" id="KW-0472">Membrane</keyword>
<feature type="transmembrane region" description="Helical" evidence="10">
    <location>
        <begin position="540"/>
        <end position="559"/>
    </location>
</feature>
<keyword evidence="5" id="KW-0571">Peptide transport</keyword>
<dbReference type="Pfam" id="PF03169">
    <property type="entry name" value="OPT"/>
    <property type="match status" value="1"/>
</dbReference>
<feature type="transmembrane region" description="Helical" evidence="10">
    <location>
        <begin position="366"/>
        <end position="386"/>
    </location>
</feature>
<feature type="compositionally biased region" description="Polar residues" evidence="9">
    <location>
        <begin position="11"/>
        <end position="30"/>
    </location>
</feature>
<evidence type="ECO:0000313" key="11">
    <source>
        <dbReference type="EMBL" id="GAC98654.1"/>
    </source>
</evidence>
<organism evidence="11 12">
    <name type="scientific">Pseudozyma hubeiensis (strain SY62)</name>
    <name type="common">Yeast</name>
    <dbReference type="NCBI Taxonomy" id="1305764"/>
    <lineage>
        <taxon>Eukaryota</taxon>
        <taxon>Fungi</taxon>
        <taxon>Dikarya</taxon>
        <taxon>Basidiomycota</taxon>
        <taxon>Ustilaginomycotina</taxon>
        <taxon>Ustilaginomycetes</taxon>
        <taxon>Ustilaginales</taxon>
        <taxon>Ustilaginaceae</taxon>
        <taxon>Pseudozyma</taxon>
    </lineage>
</organism>
<feature type="region of interest" description="Disordered" evidence="9">
    <location>
        <begin position="1"/>
        <end position="76"/>
    </location>
</feature>
<feature type="transmembrane region" description="Helical" evidence="10">
    <location>
        <begin position="920"/>
        <end position="943"/>
    </location>
</feature>
<evidence type="ECO:0000256" key="2">
    <source>
        <dbReference type="ARBA" id="ARBA00008807"/>
    </source>
</evidence>
<dbReference type="PANTHER" id="PTHR22601">
    <property type="entry name" value="ISP4 LIKE PROTEIN"/>
    <property type="match status" value="1"/>
</dbReference>
<evidence type="ECO:0000256" key="9">
    <source>
        <dbReference type="SAM" id="MobiDB-lite"/>
    </source>
</evidence>
<evidence type="ECO:0008006" key="13">
    <source>
        <dbReference type="Google" id="ProtNLM"/>
    </source>
</evidence>
<keyword evidence="7 10" id="KW-1133">Transmembrane helix</keyword>
<reference evidence="12" key="1">
    <citation type="journal article" date="2013" name="Genome Announc.">
        <title>Draft genome sequence of the basidiomycetous yeast-like fungus Pseudozyma hubeiensis SY62, which produces an abundant amount of the biosurfactant mannosylerythritol lipids.</title>
        <authorList>
            <person name="Konishi M."/>
            <person name="Hatada Y."/>
            <person name="Horiuchi J."/>
        </authorList>
    </citation>
    <scope>NUCLEOTIDE SEQUENCE [LARGE SCALE GENOMIC DNA]</scope>
    <source>
        <strain evidence="12">SY62</strain>
    </source>
</reference>
<evidence type="ECO:0000256" key="7">
    <source>
        <dbReference type="ARBA" id="ARBA00022989"/>
    </source>
</evidence>
<dbReference type="AlphaFoldDB" id="R9PBC6"/>